<dbReference type="PANTHER" id="PTHR47894">
    <property type="entry name" value="HTH-TYPE TRANSCRIPTIONAL REGULATOR GADX"/>
    <property type="match status" value="1"/>
</dbReference>
<accession>A0ABS6AWF8</accession>
<dbReference type="Proteomes" id="UP000733379">
    <property type="component" value="Unassembled WGS sequence"/>
</dbReference>
<dbReference type="InterPro" id="IPR018060">
    <property type="entry name" value="HTH_AraC"/>
</dbReference>
<gene>
    <name evidence="3" type="ORF">KO481_12615</name>
</gene>
<protein>
    <submittedName>
        <fullName evidence="3">AraC family transcriptional regulator ligand-binding domain-containing protein</fullName>
    </submittedName>
</protein>
<sequence length="320" mass="35023">MLTIADDGANGLKLLRSSGLPDIVATGCHGTVSAHGYLRLWEHAEFLLDAPDVGLRGSTAYRLGMLGIFDYLFSTAETVADGFVALQAGGATTNQRLGPNPHDDCDETRTMALELIHGEGRGAELAIQAAVGGMLGRIRHATGHDLAPTRITLRQKQPRHHGRFVEAFGTQRLEFGAPIDSITLRRADLARPLRTADPALARILREHAASLPRIRLDSPAWPELVHEIIVDSLGADDITLAAVAHRLAVSPRTLQRRLAEADTTWRGEIDRARQALAERVIHDHHNRSILARRLGYSDTRALRRATRRWQAQAPAPSVVN</sequence>
<evidence type="ECO:0000259" key="2">
    <source>
        <dbReference type="PROSITE" id="PS01124"/>
    </source>
</evidence>
<evidence type="ECO:0000256" key="1">
    <source>
        <dbReference type="ARBA" id="ARBA00023125"/>
    </source>
</evidence>
<dbReference type="Gene3D" id="1.10.10.60">
    <property type="entry name" value="Homeodomain-like"/>
    <property type="match status" value="1"/>
</dbReference>
<dbReference type="PROSITE" id="PS01124">
    <property type="entry name" value="HTH_ARAC_FAMILY_2"/>
    <property type="match status" value="1"/>
</dbReference>
<dbReference type="PANTHER" id="PTHR47894:SF4">
    <property type="entry name" value="HTH-TYPE TRANSCRIPTIONAL REGULATOR GADX"/>
    <property type="match status" value="1"/>
</dbReference>
<comment type="caution">
    <text evidence="3">The sequence shown here is derived from an EMBL/GenBank/DDBJ whole genome shotgun (WGS) entry which is preliminary data.</text>
</comment>
<organism evidence="3 4">
    <name type="scientific">Nocardia albiluteola</name>
    <dbReference type="NCBI Taxonomy" id="2842303"/>
    <lineage>
        <taxon>Bacteria</taxon>
        <taxon>Bacillati</taxon>
        <taxon>Actinomycetota</taxon>
        <taxon>Actinomycetes</taxon>
        <taxon>Mycobacteriales</taxon>
        <taxon>Nocardiaceae</taxon>
        <taxon>Nocardia</taxon>
    </lineage>
</organism>
<dbReference type="EMBL" id="JAHKNI010000003">
    <property type="protein sequence ID" value="MBU3062364.1"/>
    <property type="molecule type" value="Genomic_DNA"/>
</dbReference>
<dbReference type="InterPro" id="IPR032687">
    <property type="entry name" value="AraC-type_N"/>
</dbReference>
<keyword evidence="4" id="KW-1185">Reference proteome</keyword>
<evidence type="ECO:0000313" key="3">
    <source>
        <dbReference type="EMBL" id="MBU3062364.1"/>
    </source>
</evidence>
<proteinExistence type="predicted"/>
<evidence type="ECO:0000313" key="4">
    <source>
        <dbReference type="Proteomes" id="UP000733379"/>
    </source>
</evidence>
<name>A0ABS6AWF8_9NOCA</name>
<keyword evidence="1" id="KW-0238">DNA-binding</keyword>
<dbReference type="Pfam" id="PF12625">
    <property type="entry name" value="Arabinose_bd"/>
    <property type="match status" value="1"/>
</dbReference>
<feature type="domain" description="HTH araC/xylS-type" evidence="2">
    <location>
        <begin position="223"/>
        <end position="320"/>
    </location>
</feature>
<reference evidence="3 4" key="1">
    <citation type="submission" date="2021-06" db="EMBL/GenBank/DDBJ databases">
        <title>Actinomycetes sequencing.</title>
        <authorList>
            <person name="Shan Q."/>
        </authorList>
    </citation>
    <scope>NUCLEOTIDE SEQUENCE [LARGE SCALE GENOMIC DNA]</scope>
    <source>
        <strain evidence="3 4">NEAU-G5</strain>
    </source>
</reference>
<dbReference type="SMART" id="SM00342">
    <property type="entry name" value="HTH_ARAC"/>
    <property type="match status" value="1"/>
</dbReference>